<reference evidence="2" key="1">
    <citation type="submission" date="2023-03" db="EMBL/GenBank/DDBJ databases">
        <title>MT1 and MT2 Draft Genomes of Novel Species.</title>
        <authorList>
            <person name="Venkateswaran K."/>
        </authorList>
    </citation>
    <scope>NUCLEOTIDE SEQUENCE</scope>
    <source>
        <strain evidence="2">F6_8S_P_1A</strain>
    </source>
</reference>
<dbReference type="Pfam" id="PF00415">
    <property type="entry name" value="RCC1"/>
    <property type="match status" value="5"/>
</dbReference>
<evidence type="ECO:0000256" key="1">
    <source>
        <dbReference type="SAM" id="MobiDB-lite"/>
    </source>
</evidence>
<name>A0ABT8J2H3_9MICO</name>
<comment type="caution">
    <text evidence="2">The sequence shown here is derived from an EMBL/GenBank/DDBJ whole genome shotgun (WGS) entry which is preliminary data.</text>
</comment>
<dbReference type="Gene3D" id="2.130.10.30">
    <property type="entry name" value="Regulator of chromosome condensation 1/beta-lactamase-inhibitor protein II"/>
    <property type="match status" value="2"/>
</dbReference>
<dbReference type="InterPro" id="IPR051553">
    <property type="entry name" value="Ran_GTPase-activating"/>
</dbReference>
<evidence type="ECO:0000313" key="3">
    <source>
        <dbReference type="Proteomes" id="UP001174210"/>
    </source>
</evidence>
<dbReference type="EMBL" id="JAROCB010000006">
    <property type="protein sequence ID" value="MDN4599276.1"/>
    <property type="molecule type" value="Genomic_DNA"/>
</dbReference>
<dbReference type="RefSeq" id="WP_301220622.1">
    <property type="nucleotide sequence ID" value="NZ_JAROCB010000006.1"/>
</dbReference>
<feature type="region of interest" description="Disordered" evidence="1">
    <location>
        <begin position="517"/>
        <end position="539"/>
    </location>
</feature>
<organism evidence="2 3">
    <name type="scientific">Leifsonia virtsii</name>
    <dbReference type="NCBI Taxonomy" id="3035915"/>
    <lineage>
        <taxon>Bacteria</taxon>
        <taxon>Bacillati</taxon>
        <taxon>Actinomycetota</taxon>
        <taxon>Actinomycetes</taxon>
        <taxon>Micrococcales</taxon>
        <taxon>Microbacteriaceae</taxon>
        <taxon>Leifsonia</taxon>
    </lineage>
</organism>
<dbReference type="SUPFAM" id="SSF50985">
    <property type="entry name" value="RCC1/BLIP-II"/>
    <property type="match status" value="2"/>
</dbReference>
<protein>
    <submittedName>
        <fullName evidence="2">Uncharacterized protein</fullName>
    </submittedName>
</protein>
<evidence type="ECO:0000313" key="2">
    <source>
        <dbReference type="EMBL" id="MDN4599276.1"/>
    </source>
</evidence>
<dbReference type="InterPro" id="IPR009091">
    <property type="entry name" value="RCC1/BLIP-II"/>
</dbReference>
<accession>A0ABT8J2H3</accession>
<gene>
    <name evidence="2" type="ORF">P5G59_19145</name>
</gene>
<keyword evidence="3" id="KW-1185">Reference proteome</keyword>
<dbReference type="PANTHER" id="PTHR45982">
    <property type="entry name" value="REGULATOR OF CHROMOSOME CONDENSATION"/>
    <property type="match status" value="1"/>
</dbReference>
<dbReference type="Proteomes" id="UP001174210">
    <property type="component" value="Unassembled WGS sequence"/>
</dbReference>
<dbReference type="InterPro" id="IPR000408">
    <property type="entry name" value="Reg_chr_condens"/>
</dbReference>
<sequence length="539" mass="55320">MIANVRRLLADRRGSSIPAVGLGLIALLGLGALAVSTYQTAAQNNTSAQLRQLTLAVESRANHYAAELDANLAQPASTTTGRECSVNPGICTQILTVTPSADGAVQTLRVQADSLDAETTITRDITIKASDVTHITALDDRGRPTWVETSEGHTFTVWGVASGSITKVTPDQMQGPTAGTQWVLATTNGGIDNTGQLWAYGPNSKCETGIGNATTSPLAPTKLSFGGVTVRSIISGNGSTFFLDSSGQAWAVGDNTRGQLGIGTTTSTCTPTKIPNHRFVAISSAGATTFAIDTAGVLFAWGDGSNAQIGDGAGKSYSAPVQVPTTERFTAVATSGTNTYAISTTRRLWAWGSNTSGQLGYGTPGTASPTPKLVTLASQFTAIAAGANTAYAVDTTGKLWAWGINAKGQVGDGTLTTRTVPTAVAAPGVYTAIAAAGSRAFATDVNGRVWAWGDNAGGILGLPTPTVLSTPTLIPNLRTLRPLQLTPASTATALLDADNVLWSIGSGGTGLWPATLDATTPGTPIRMPRPDGFTAPTWK</sequence>
<proteinExistence type="predicted"/>
<dbReference type="PANTHER" id="PTHR45982:SF1">
    <property type="entry name" value="REGULATOR OF CHROMOSOME CONDENSATION"/>
    <property type="match status" value="1"/>
</dbReference>
<dbReference type="PROSITE" id="PS50012">
    <property type="entry name" value="RCC1_3"/>
    <property type="match status" value="6"/>
</dbReference>